<sequence>MILPALKFVVFSLAPFVMLLWTSFLVLWSYISSLVHLVSDDPSSLLHLPSGFLISGEALVRSLTCNNLDLYSQDSAFLAPFTEEISVALPPPWRMRSSYPCRQLKAQPLSPLAVNSLPPLALDCAIFPYCTKKGPKTPAKLLHSLKDLAHTVDERFVLAYPADPLPLVAPSWEETLVNLDYLLAWCYPLLKTIRASQSEVATLTLNNSSEFQMSSTSSSQSDLTTEIRMKPSSLFGSIQQSFSFSQLNLEPDVM</sequence>
<dbReference type="EMBL" id="QTSX02002353">
    <property type="protein sequence ID" value="KAJ9075896.1"/>
    <property type="molecule type" value="Genomic_DNA"/>
</dbReference>
<protein>
    <submittedName>
        <fullName evidence="1">Uncharacterized protein</fullName>
    </submittedName>
</protein>
<keyword evidence="2" id="KW-1185">Reference proteome</keyword>
<evidence type="ECO:0000313" key="2">
    <source>
        <dbReference type="Proteomes" id="UP001165960"/>
    </source>
</evidence>
<name>A0ACC2TNF0_9FUNG</name>
<reference evidence="1" key="1">
    <citation type="submission" date="2022-04" db="EMBL/GenBank/DDBJ databases">
        <title>Genome of the entomopathogenic fungus Entomophthora muscae.</title>
        <authorList>
            <person name="Elya C."/>
            <person name="Lovett B.R."/>
            <person name="Lee E."/>
            <person name="Macias A.M."/>
            <person name="Hajek A.E."/>
            <person name="De Bivort B.L."/>
            <person name="Kasson M.T."/>
            <person name="De Fine Licht H.H."/>
            <person name="Stajich J.E."/>
        </authorList>
    </citation>
    <scope>NUCLEOTIDE SEQUENCE</scope>
    <source>
        <strain evidence="1">Berkeley</strain>
    </source>
</reference>
<gene>
    <name evidence="1" type="ORF">DSO57_1031307</name>
</gene>
<evidence type="ECO:0000313" key="1">
    <source>
        <dbReference type="EMBL" id="KAJ9075896.1"/>
    </source>
</evidence>
<accession>A0ACC2TNF0</accession>
<dbReference type="Proteomes" id="UP001165960">
    <property type="component" value="Unassembled WGS sequence"/>
</dbReference>
<comment type="caution">
    <text evidence="1">The sequence shown here is derived from an EMBL/GenBank/DDBJ whole genome shotgun (WGS) entry which is preliminary data.</text>
</comment>
<organism evidence="1 2">
    <name type="scientific">Entomophthora muscae</name>
    <dbReference type="NCBI Taxonomy" id="34485"/>
    <lineage>
        <taxon>Eukaryota</taxon>
        <taxon>Fungi</taxon>
        <taxon>Fungi incertae sedis</taxon>
        <taxon>Zoopagomycota</taxon>
        <taxon>Entomophthoromycotina</taxon>
        <taxon>Entomophthoromycetes</taxon>
        <taxon>Entomophthorales</taxon>
        <taxon>Entomophthoraceae</taxon>
        <taxon>Entomophthora</taxon>
    </lineage>
</organism>
<proteinExistence type="predicted"/>